<evidence type="ECO:0000313" key="1">
    <source>
        <dbReference type="EMBL" id="SVB16909.1"/>
    </source>
</evidence>
<name>A0A382BTH0_9ZZZZ</name>
<organism evidence="1">
    <name type="scientific">marine metagenome</name>
    <dbReference type="NCBI Taxonomy" id="408172"/>
    <lineage>
        <taxon>unclassified sequences</taxon>
        <taxon>metagenomes</taxon>
        <taxon>ecological metagenomes</taxon>
    </lineage>
</organism>
<proteinExistence type="predicted"/>
<dbReference type="AlphaFoldDB" id="A0A382BTH0"/>
<feature type="non-terminal residue" evidence="1">
    <location>
        <position position="113"/>
    </location>
</feature>
<protein>
    <submittedName>
        <fullName evidence="1">Uncharacterized protein</fullName>
    </submittedName>
</protein>
<dbReference type="EMBL" id="UINC01031214">
    <property type="protein sequence ID" value="SVB16909.1"/>
    <property type="molecule type" value="Genomic_DNA"/>
</dbReference>
<reference evidence="1" key="1">
    <citation type="submission" date="2018-05" db="EMBL/GenBank/DDBJ databases">
        <authorList>
            <person name="Lanie J.A."/>
            <person name="Ng W.-L."/>
            <person name="Kazmierczak K.M."/>
            <person name="Andrzejewski T.M."/>
            <person name="Davidsen T.M."/>
            <person name="Wayne K.J."/>
            <person name="Tettelin H."/>
            <person name="Glass J.I."/>
            <person name="Rusch D."/>
            <person name="Podicherti R."/>
            <person name="Tsui H.-C.T."/>
            <person name="Winkler M.E."/>
        </authorList>
    </citation>
    <scope>NUCLEOTIDE SEQUENCE</scope>
</reference>
<accession>A0A382BTH0</accession>
<sequence length="113" mass="12143">MFSCVGPPDPNHGFVENLPAVINTSSAFSFSVRGDKYIIDESIDLSLSLQDGKSVASTLIVTDFKSGDTTMVILEDSNGGQIYKYAITGNTTRVDETSTVNPKKAVIQSTKFT</sequence>
<gene>
    <name evidence="1" type="ORF">METZ01_LOCUS169763</name>
</gene>